<evidence type="ECO:0000256" key="2">
    <source>
        <dbReference type="ARBA" id="ARBA00023242"/>
    </source>
</evidence>
<dbReference type="Pfam" id="PF11951">
    <property type="entry name" value="Fungal_trans_2"/>
    <property type="match status" value="1"/>
</dbReference>
<dbReference type="OrthoDB" id="5229455at2759"/>
<protein>
    <recommendedName>
        <fullName evidence="6">C6 zinc finger domain-containing protein</fullName>
    </recommendedName>
</protein>
<name>A0A2J6Q0C6_9HELO</name>
<dbReference type="PANTHER" id="PTHR37534:SF43">
    <property type="entry name" value="FINGER DOMAIN PROTEIN, PUTATIVE (AFU_ORTHOLOGUE AFUA_1G01850)-RELATED"/>
    <property type="match status" value="1"/>
</dbReference>
<dbReference type="GO" id="GO:0005634">
    <property type="term" value="C:nucleus"/>
    <property type="evidence" value="ECO:0007669"/>
    <property type="project" value="UniProtKB-SubCell"/>
</dbReference>
<dbReference type="GO" id="GO:0045944">
    <property type="term" value="P:positive regulation of transcription by RNA polymerase II"/>
    <property type="evidence" value="ECO:0007669"/>
    <property type="project" value="TreeGrafter"/>
</dbReference>
<gene>
    <name evidence="4" type="ORF">NA56DRAFT_660438</name>
</gene>
<dbReference type="STRING" id="1745343.A0A2J6Q0C6"/>
<proteinExistence type="predicted"/>
<keyword evidence="5" id="KW-1185">Reference proteome</keyword>
<dbReference type="GO" id="GO:0003700">
    <property type="term" value="F:DNA-binding transcription factor activity"/>
    <property type="evidence" value="ECO:0007669"/>
    <property type="project" value="TreeGrafter"/>
</dbReference>
<dbReference type="Proteomes" id="UP000235672">
    <property type="component" value="Unassembled WGS sequence"/>
</dbReference>
<feature type="compositionally biased region" description="Polar residues" evidence="3">
    <location>
        <begin position="170"/>
        <end position="180"/>
    </location>
</feature>
<dbReference type="EMBL" id="KZ613488">
    <property type="protein sequence ID" value="PMD19740.1"/>
    <property type="molecule type" value="Genomic_DNA"/>
</dbReference>
<dbReference type="PANTHER" id="PTHR37534">
    <property type="entry name" value="TRANSCRIPTIONAL ACTIVATOR PROTEIN UGA3"/>
    <property type="match status" value="1"/>
</dbReference>
<comment type="subcellular location">
    <subcellularLocation>
        <location evidence="1">Nucleus</location>
    </subcellularLocation>
</comment>
<accession>A0A2J6Q0C6</accession>
<evidence type="ECO:0000256" key="1">
    <source>
        <dbReference type="ARBA" id="ARBA00004123"/>
    </source>
</evidence>
<organism evidence="4 5">
    <name type="scientific">Hyaloscypha hepaticicola</name>
    <dbReference type="NCBI Taxonomy" id="2082293"/>
    <lineage>
        <taxon>Eukaryota</taxon>
        <taxon>Fungi</taxon>
        <taxon>Dikarya</taxon>
        <taxon>Ascomycota</taxon>
        <taxon>Pezizomycotina</taxon>
        <taxon>Leotiomycetes</taxon>
        <taxon>Helotiales</taxon>
        <taxon>Hyaloscyphaceae</taxon>
        <taxon>Hyaloscypha</taxon>
    </lineage>
</organism>
<dbReference type="AlphaFoldDB" id="A0A2J6Q0C6"/>
<dbReference type="GO" id="GO:0000976">
    <property type="term" value="F:transcription cis-regulatory region binding"/>
    <property type="evidence" value="ECO:0007669"/>
    <property type="project" value="TreeGrafter"/>
</dbReference>
<dbReference type="InterPro" id="IPR021858">
    <property type="entry name" value="Fun_TF"/>
</dbReference>
<feature type="region of interest" description="Disordered" evidence="3">
    <location>
        <begin position="170"/>
        <end position="234"/>
    </location>
</feature>
<feature type="region of interest" description="Disordered" evidence="3">
    <location>
        <begin position="247"/>
        <end position="322"/>
    </location>
</feature>
<evidence type="ECO:0008006" key="6">
    <source>
        <dbReference type="Google" id="ProtNLM"/>
    </source>
</evidence>
<evidence type="ECO:0000313" key="4">
    <source>
        <dbReference type="EMBL" id="PMD19740.1"/>
    </source>
</evidence>
<keyword evidence="2" id="KW-0539">Nucleus</keyword>
<evidence type="ECO:0000256" key="3">
    <source>
        <dbReference type="SAM" id="MobiDB-lite"/>
    </source>
</evidence>
<reference evidence="4 5" key="1">
    <citation type="submission" date="2016-05" db="EMBL/GenBank/DDBJ databases">
        <title>A degradative enzymes factory behind the ericoid mycorrhizal symbiosis.</title>
        <authorList>
            <consortium name="DOE Joint Genome Institute"/>
            <person name="Martino E."/>
            <person name="Morin E."/>
            <person name="Grelet G."/>
            <person name="Kuo A."/>
            <person name="Kohler A."/>
            <person name="Daghino S."/>
            <person name="Barry K."/>
            <person name="Choi C."/>
            <person name="Cichocki N."/>
            <person name="Clum A."/>
            <person name="Copeland A."/>
            <person name="Hainaut M."/>
            <person name="Haridas S."/>
            <person name="Labutti K."/>
            <person name="Lindquist E."/>
            <person name="Lipzen A."/>
            <person name="Khouja H.-R."/>
            <person name="Murat C."/>
            <person name="Ohm R."/>
            <person name="Olson A."/>
            <person name="Spatafora J."/>
            <person name="Veneault-Fourrey C."/>
            <person name="Henrissat B."/>
            <person name="Grigoriev I."/>
            <person name="Martin F."/>
            <person name="Perotto S."/>
        </authorList>
    </citation>
    <scope>NUCLEOTIDE SEQUENCE [LARGE SCALE GENOMIC DNA]</scope>
    <source>
        <strain evidence="4 5">UAMH 7357</strain>
    </source>
</reference>
<feature type="region of interest" description="Disordered" evidence="3">
    <location>
        <begin position="1"/>
        <end position="64"/>
    </location>
</feature>
<sequence>MPDPPRSHTSQPSMIKAEGYHPLETDAAYSAALQDPPSQYDQPPPTEMRLENYGQLPPDASFTGTLQESSLQYGQRLSSNIDPALMRPGLQPMSIYEDRDFGNIYGRPDPQYAQSYERYHSLTPGTPGTPISAPQPPLARLRQTQALEESLSPINSGFGSPNAANFSTRSITLPNIDSPGSTPPFYGNGRDEIELSLPEISTHDRPQKRARYQTGQELSAYDTRMPPPSMTNLTSYNIESQASSLALPAPTSSVGTPLTPASSLSDDGYNKPYATKTSPQGAQESPDLRRLSVSSLLSGPPGMAHHTDRIHAPRSNPEAQDWDVQYQDVYQDTTTWGVDRGIKDLDIGKNDDMNAITGVSPVALRDHLELVLDQDGELIPVEFGFGMETNNTAFENGGYYDKPVPICIPRALEPLPSKLLENPMNLLYFHHFLNHTAGCLIPHNCSSNPFRSILPQMAVQDDNLLNLLLAYSASHRARLLRQPEPATRIALWVQDIFPNLRRALDDPSQIITNSNLATAIMLASLEIISPKAFGVEVPWQKHLDTARQMIAARGGPQKVQTSSRGDKVSSFLWSWFAYLDVLGSLSGGKANSSSSAWILDYQIDDENDYQIDCILGFTSKCIRLLAKIAELSRVCDAERIGPDHEIRPDWKPSEDTITKAEKLEADLSESRLHLAKPCTHMQSTGEAAYQWDSLEMSATNEAFHSAGLVHLHRRILGKPSTHPDVQNAVREIFGALYKVRRGSSAEACLLFPMFTAGCDTEDERQRSDILERIKGVERFGMTQVHKARTLMERVWETGKPWETLVAGEFFG</sequence>
<feature type="compositionally biased region" description="Polar residues" evidence="3">
    <location>
        <begin position="254"/>
        <end position="265"/>
    </location>
</feature>
<evidence type="ECO:0000313" key="5">
    <source>
        <dbReference type="Proteomes" id="UP000235672"/>
    </source>
</evidence>